<feature type="region of interest" description="Disordered" evidence="4">
    <location>
        <begin position="303"/>
        <end position="330"/>
    </location>
</feature>
<dbReference type="SUPFAM" id="SSF53613">
    <property type="entry name" value="Ribokinase-like"/>
    <property type="match status" value="1"/>
</dbReference>
<dbReference type="Pfam" id="PF00294">
    <property type="entry name" value="PfkB"/>
    <property type="match status" value="1"/>
</dbReference>
<keyword evidence="3 6" id="KW-0418">Kinase</keyword>
<evidence type="ECO:0000313" key="6">
    <source>
        <dbReference type="EMBL" id="UQN29273.1"/>
    </source>
</evidence>
<name>A0ABY4N756_9MICO</name>
<feature type="region of interest" description="Disordered" evidence="4">
    <location>
        <begin position="1"/>
        <end position="21"/>
    </location>
</feature>
<evidence type="ECO:0000256" key="2">
    <source>
        <dbReference type="ARBA" id="ARBA00022679"/>
    </source>
</evidence>
<organism evidence="6 7">
    <name type="scientific">Brachybacterium kimchii</name>
    <dbReference type="NCBI Taxonomy" id="2942909"/>
    <lineage>
        <taxon>Bacteria</taxon>
        <taxon>Bacillati</taxon>
        <taxon>Actinomycetota</taxon>
        <taxon>Actinomycetes</taxon>
        <taxon>Micrococcales</taxon>
        <taxon>Dermabacteraceae</taxon>
        <taxon>Brachybacterium</taxon>
    </lineage>
</organism>
<dbReference type="InterPro" id="IPR052700">
    <property type="entry name" value="Carb_kinase_PfkB-like"/>
</dbReference>
<evidence type="ECO:0000256" key="3">
    <source>
        <dbReference type="ARBA" id="ARBA00022777"/>
    </source>
</evidence>
<dbReference type="CDD" id="cd01166">
    <property type="entry name" value="KdgK"/>
    <property type="match status" value="1"/>
</dbReference>
<feature type="compositionally biased region" description="Basic and acidic residues" evidence="4">
    <location>
        <begin position="309"/>
        <end position="330"/>
    </location>
</feature>
<gene>
    <name evidence="6" type="ORF">M4486_16815</name>
</gene>
<sequence length="330" mass="34434">MTSDVGAANPTREHSGGGSRPLDLLAIGETMALVTPARPEPLESARDFHVGTGGAESNVACHLAAAGRRVEWFSALGDDPLGRRVRAFIEASGVSVARVRLDAGAPTGLYVKDPGAGVSYYRRGSAASRLGPEDLAGIDAAQARIVHLTGITPALSESCRALVSAAIDRAHEAGALVSFDVNHRPALWASTDEAARTILAEARRADIVFVGRDEAETLWGARTADAVRELLPEVPHLVVKDADVEAVEFSADGRTAAPTPRVEVVEAVGAGDAFAAGWLDGLLEGASARSRLGRGHQWAARALSSTQDIPEHGDHADRDGSARDIQEATA</sequence>
<dbReference type="RefSeq" id="WP_249478476.1">
    <property type="nucleotide sequence ID" value="NZ_CP097218.1"/>
</dbReference>
<dbReference type="Proteomes" id="UP001055868">
    <property type="component" value="Chromosome"/>
</dbReference>
<feature type="domain" description="Carbohydrate kinase PfkB" evidence="5">
    <location>
        <begin position="24"/>
        <end position="308"/>
    </location>
</feature>
<dbReference type="PANTHER" id="PTHR43320">
    <property type="entry name" value="SUGAR KINASE"/>
    <property type="match status" value="1"/>
</dbReference>
<proteinExistence type="inferred from homology"/>
<protein>
    <submittedName>
        <fullName evidence="6">Sugar kinase</fullName>
    </submittedName>
</protein>
<accession>A0ABY4N756</accession>
<evidence type="ECO:0000313" key="7">
    <source>
        <dbReference type="Proteomes" id="UP001055868"/>
    </source>
</evidence>
<evidence type="ECO:0000256" key="4">
    <source>
        <dbReference type="SAM" id="MobiDB-lite"/>
    </source>
</evidence>
<dbReference type="GO" id="GO:0016301">
    <property type="term" value="F:kinase activity"/>
    <property type="evidence" value="ECO:0007669"/>
    <property type="project" value="UniProtKB-KW"/>
</dbReference>
<keyword evidence="7" id="KW-1185">Reference proteome</keyword>
<keyword evidence="2" id="KW-0808">Transferase</keyword>
<evidence type="ECO:0000256" key="1">
    <source>
        <dbReference type="ARBA" id="ARBA00010688"/>
    </source>
</evidence>
<dbReference type="InterPro" id="IPR011611">
    <property type="entry name" value="PfkB_dom"/>
</dbReference>
<dbReference type="Gene3D" id="3.40.1190.20">
    <property type="match status" value="1"/>
</dbReference>
<dbReference type="InterPro" id="IPR029056">
    <property type="entry name" value="Ribokinase-like"/>
</dbReference>
<dbReference type="PANTHER" id="PTHR43320:SF2">
    <property type="entry name" value="2-DEHYDRO-3-DEOXYGLUCONOKINASE_2-DEHYDRO-3-DEOXYGALACTONOKINASE"/>
    <property type="match status" value="1"/>
</dbReference>
<evidence type="ECO:0000259" key="5">
    <source>
        <dbReference type="Pfam" id="PF00294"/>
    </source>
</evidence>
<dbReference type="EMBL" id="CP097218">
    <property type="protein sequence ID" value="UQN29273.1"/>
    <property type="molecule type" value="Genomic_DNA"/>
</dbReference>
<comment type="similarity">
    <text evidence="1">Belongs to the carbohydrate kinase PfkB family.</text>
</comment>
<reference evidence="6" key="1">
    <citation type="submission" date="2022-05" db="EMBL/GenBank/DDBJ databases">
        <title>Genomic analysis of Brachybacterium sp. CBA3104.</title>
        <authorList>
            <person name="Roh S.W."/>
            <person name="Kim Y.B."/>
            <person name="Kim Y."/>
        </authorList>
    </citation>
    <scope>NUCLEOTIDE SEQUENCE</scope>
    <source>
        <strain evidence="6">CBA3104</strain>
    </source>
</reference>